<dbReference type="SMART" id="SM00382">
    <property type="entry name" value="AAA"/>
    <property type="match status" value="1"/>
</dbReference>
<dbReference type="RefSeq" id="WP_268046953.1">
    <property type="nucleotide sequence ID" value="NZ_CP104064.1"/>
</dbReference>
<name>A0ABY6Z976_9BACL</name>
<evidence type="ECO:0000313" key="7">
    <source>
        <dbReference type="EMBL" id="WAH39466.1"/>
    </source>
</evidence>
<evidence type="ECO:0000313" key="8">
    <source>
        <dbReference type="Proteomes" id="UP001164803"/>
    </source>
</evidence>
<feature type="domain" description="ABC transporter" evidence="5">
    <location>
        <begin position="5"/>
        <end position="241"/>
    </location>
</feature>
<dbReference type="GO" id="GO:0005524">
    <property type="term" value="F:ATP binding"/>
    <property type="evidence" value="ECO:0007669"/>
    <property type="project" value="UniProtKB-KW"/>
</dbReference>
<dbReference type="InterPro" id="IPR027417">
    <property type="entry name" value="P-loop_NTPase"/>
</dbReference>
<dbReference type="PROSITE" id="PS00211">
    <property type="entry name" value="ABC_TRANSPORTER_1"/>
    <property type="match status" value="1"/>
</dbReference>
<dbReference type="PROSITE" id="PS50893">
    <property type="entry name" value="ABC_TRANSPORTER_2"/>
    <property type="match status" value="2"/>
</dbReference>
<keyword evidence="3" id="KW-0547">Nucleotide-binding</keyword>
<dbReference type="EMBL" id="CP104064">
    <property type="protein sequence ID" value="WAH39280.1"/>
    <property type="molecule type" value="Genomic_DNA"/>
</dbReference>
<sequence>MKPVLEAHHITKEFSGNVVLKDINLVCKPGSVLALCGENGAGKSTLMNIISGVLSPSSGDLFWLGENVKFRNPDDAMQRGIYIVHQELSLLPHLTIAENIFLGYEPKGKLGFLNNRRTVELAKEILTDISFDLDVQLVVSSLSPAQQQMIEIAKAWSRKPKLLILDEPTSSLPKSEVTLLIKMINTLRERGVSIIFISHRLDEILDISDRVVVLKDGVLVTEKPTIELNRDHLVQLMVGRDITQTFPPRVHITGQEESMLELKNVSVPGKVHSASLSVPKGHIVGLGGLEGQGQRDLARAIFGVNPFSNGTMVVEGKVVRVKSPRQALRCGVVYIPDNRRQEGIVPPLSVRENMVLSTLPQIASRGVLQKRRERQQVTQAIESFSIKVHSMENLITSLSGGNQQKVIFSKWLRNNPRILVLHEPTRGVDIQSKVEIYQLLRKLANEGVGILMISSDMMELIGMSDRIYVMYEGRITGHLNGETATEEQVMSLATTAAKGVEM</sequence>
<accession>A0ABY6Z976</accession>
<dbReference type="CDD" id="cd03216">
    <property type="entry name" value="ABC_Carb_Monos_I"/>
    <property type="match status" value="1"/>
</dbReference>
<keyword evidence="4 6" id="KW-0067">ATP-binding</keyword>
<dbReference type="PANTHER" id="PTHR43790:SF9">
    <property type="entry name" value="GALACTOFURANOSE TRANSPORTER ATP-BINDING PROTEIN YTFR"/>
    <property type="match status" value="1"/>
</dbReference>
<evidence type="ECO:0000256" key="1">
    <source>
        <dbReference type="ARBA" id="ARBA00022448"/>
    </source>
</evidence>
<dbReference type="InterPro" id="IPR003593">
    <property type="entry name" value="AAA+_ATPase"/>
</dbReference>
<dbReference type="EMBL" id="CP104065">
    <property type="protein sequence ID" value="WAH39466.1"/>
    <property type="molecule type" value="Genomic_DNA"/>
</dbReference>
<feature type="domain" description="ABC transporter" evidence="5">
    <location>
        <begin position="254"/>
        <end position="497"/>
    </location>
</feature>
<keyword evidence="2" id="KW-0677">Repeat</keyword>
<protein>
    <submittedName>
        <fullName evidence="6">Sugar ABC transporter ATP-binding protein</fullName>
    </submittedName>
</protein>
<dbReference type="PANTHER" id="PTHR43790">
    <property type="entry name" value="CARBOHYDRATE TRANSPORT ATP-BINDING PROTEIN MG119-RELATED"/>
    <property type="match status" value="1"/>
</dbReference>
<dbReference type="Gene3D" id="3.40.50.300">
    <property type="entry name" value="P-loop containing nucleotide triphosphate hydrolases"/>
    <property type="match status" value="2"/>
</dbReference>
<keyword evidence="8" id="KW-1185">Reference proteome</keyword>
<dbReference type="InterPro" id="IPR003439">
    <property type="entry name" value="ABC_transporter-like_ATP-bd"/>
</dbReference>
<evidence type="ECO:0000256" key="3">
    <source>
        <dbReference type="ARBA" id="ARBA00022741"/>
    </source>
</evidence>
<gene>
    <name evidence="6" type="ORF">NZD86_19375</name>
    <name evidence="7" type="ORF">NZD86_23690</name>
</gene>
<dbReference type="SUPFAM" id="SSF52540">
    <property type="entry name" value="P-loop containing nucleoside triphosphate hydrolases"/>
    <property type="match status" value="2"/>
</dbReference>
<dbReference type="InterPro" id="IPR017871">
    <property type="entry name" value="ABC_transporter-like_CS"/>
</dbReference>
<evidence type="ECO:0000256" key="2">
    <source>
        <dbReference type="ARBA" id="ARBA00022737"/>
    </source>
</evidence>
<dbReference type="Proteomes" id="UP001164803">
    <property type="component" value="Chromosome"/>
</dbReference>
<dbReference type="CDD" id="cd03215">
    <property type="entry name" value="ABC_Carb_Monos_II"/>
    <property type="match status" value="1"/>
</dbReference>
<geneLocation type="plasmid" evidence="7 8">
    <name>unnamed1</name>
</geneLocation>
<keyword evidence="7" id="KW-0614">Plasmid</keyword>
<dbReference type="InterPro" id="IPR050107">
    <property type="entry name" value="ABC_carbohydrate_import_ATPase"/>
</dbReference>
<reference evidence="6" key="1">
    <citation type="submission" date="2022-08" db="EMBL/GenBank/DDBJ databases">
        <title>Alicyclobacillus dauci DSM2870, complete genome.</title>
        <authorList>
            <person name="Wang Q."/>
            <person name="Cai R."/>
            <person name="Wang Z."/>
        </authorList>
    </citation>
    <scope>NUCLEOTIDE SEQUENCE</scope>
    <source>
        <strain evidence="6">DSM 28700</strain>
        <plasmid evidence="7">unnamed1</plasmid>
    </source>
</reference>
<proteinExistence type="predicted"/>
<dbReference type="Pfam" id="PF00005">
    <property type="entry name" value="ABC_tran"/>
    <property type="match status" value="2"/>
</dbReference>
<evidence type="ECO:0000259" key="5">
    <source>
        <dbReference type="PROSITE" id="PS50893"/>
    </source>
</evidence>
<evidence type="ECO:0000313" key="6">
    <source>
        <dbReference type="EMBL" id="WAH39280.1"/>
    </source>
</evidence>
<organism evidence="6 8">
    <name type="scientific">Alicyclobacillus dauci</name>
    <dbReference type="NCBI Taxonomy" id="1475485"/>
    <lineage>
        <taxon>Bacteria</taxon>
        <taxon>Bacillati</taxon>
        <taxon>Bacillota</taxon>
        <taxon>Bacilli</taxon>
        <taxon>Bacillales</taxon>
        <taxon>Alicyclobacillaceae</taxon>
        <taxon>Alicyclobacillus</taxon>
    </lineage>
</organism>
<dbReference type="Proteomes" id="UP001164803">
    <property type="component" value="Plasmid unnamed1"/>
</dbReference>
<keyword evidence="1" id="KW-0813">Transport</keyword>
<evidence type="ECO:0000256" key="4">
    <source>
        <dbReference type="ARBA" id="ARBA00022840"/>
    </source>
</evidence>